<evidence type="ECO:0000313" key="10">
    <source>
        <dbReference type="Proteomes" id="UP000515163"/>
    </source>
</evidence>
<reference evidence="11" key="1">
    <citation type="submission" date="2025-08" db="UniProtKB">
        <authorList>
            <consortium name="RefSeq"/>
        </authorList>
    </citation>
    <scope>IDENTIFICATION</scope>
    <source>
        <tissue evidence="11">Tentacle</tissue>
    </source>
</reference>
<keyword evidence="10" id="KW-1185">Reference proteome</keyword>
<evidence type="ECO:0000313" key="11">
    <source>
        <dbReference type="RefSeq" id="XP_031557359.1"/>
    </source>
</evidence>
<evidence type="ECO:0000256" key="4">
    <source>
        <dbReference type="ARBA" id="ARBA00023040"/>
    </source>
</evidence>
<feature type="transmembrane region" description="Helical" evidence="8">
    <location>
        <begin position="130"/>
        <end position="147"/>
    </location>
</feature>
<dbReference type="GO" id="GO:0004930">
    <property type="term" value="F:G protein-coupled receptor activity"/>
    <property type="evidence" value="ECO:0007669"/>
    <property type="project" value="UniProtKB-KW"/>
</dbReference>
<evidence type="ECO:0000256" key="8">
    <source>
        <dbReference type="SAM" id="Phobius"/>
    </source>
</evidence>
<protein>
    <submittedName>
        <fullName evidence="11">Blue-sensitive opsin-like</fullName>
    </submittedName>
</protein>
<organism evidence="10 11">
    <name type="scientific">Actinia tenebrosa</name>
    <name type="common">Australian red waratah sea anemone</name>
    <dbReference type="NCBI Taxonomy" id="6105"/>
    <lineage>
        <taxon>Eukaryota</taxon>
        <taxon>Metazoa</taxon>
        <taxon>Cnidaria</taxon>
        <taxon>Anthozoa</taxon>
        <taxon>Hexacorallia</taxon>
        <taxon>Actiniaria</taxon>
        <taxon>Actiniidae</taxon>
        <taxon>Actinia</taxon>
    </lineage>
</organism>
<feature type="transmembrane region" description="Helical" evidence="8">
    <location>
        <begin position="232"/>
        <end position="253"/>
    </location>
</feature>
<evidence type="ECO:0000256" key="2">
    <source>
        <dbReference type="ARBA" id="ARBA00022692"/>
    </source>
</evidence>
<comment type="subcellular location">
    <subcellularLocation>
        <location evidence="1">Membrane</location>
        <topology evidence="1">Multi-pass membrane protein</topology>
    </subcellularLocation>
</comment>
<evidence type="ECO:0000256" key="1">
    <source>
        <dbReference type="ARBA" id="ARBA00004141"/>
    </source>
</evidence>
<evidence type="ECO:0000259" key="9">
    <source>
        <dbReference type="PROSITE" id="PS50262"/>
    </source>
</evidence>
<accession>A0A6P8HLS7</accession>
<evidence type="ECO:0000256" key="5">
    <source>
        <dbReference type="ARBA" id="ARBA00023136"/>
    </source>
</evidence>
<sequence>MLRLTATGYAMMTSFITFLIVFGGFIQSITLFILLRTPDLKSKSLTPYLINVVVANSVMILGSFPSTLASSIANRWIFNDLVCRLVGFFGGIAAIAMIATMTCITIKIYSTLTIQFGNNKLSFAANKDRTHLKIIAGIWIYSVLSMLPPTAGWTRMIIESADTNCAPDWMAESTAELVYILILTCMAYIIPVSIAVVYIWRINNALSAHVKLMAQMLSAQRQIKDFRNITKMAALAIVAFTITWLPYCLYVLICAFGEGEKIFNAETSVIACLGAKSSILYNPCVYAFVNPRFRASFMTLLKIKRPPIPVNAVDVIVDTSTNRRRMCNKSTVLQTRPAVDNQATAIELLVPSFLNPKNNAVKLINTERSVCNKSVNDDAKSG</sequence>
<feature type="transmembrane region" description="Helical" evidence="8">
    <location>
        <begin position="177"/>
        <end position="200"/>
    </location>
</feature>
<feature type="domain" description="G-protein coupled receptors family 1 profile" evidence="9">
    <location>
        <begin position="26"/>
        <end position="286"/>
    </location>
</feature>
<evidence type="ECO:0000256" key="7">
    <source>
        <dbReference type="ARBA" id="ARBA00023224"/>
    </source>
</evidence>
<dbReference type="InterPro" id="IPR000276">
    <property type="entry name" value="GPCR_Rhodpsn"/>
</dbReference>
<dbReference type="Pfam" id="PF00001">
    <property type="entry name" value="7tm_1"/>
    <property type="match status" value="1"/>
</dbReference>
<dbReference type="RefSeq" id="XP_031557359.1">
    <property type="nucleotide sequence ID" value="XM_031701499.1"/>
</dbReference>
<dbReference type="InterPro" id="IPR050125">
    <property type="entry name" value="GPCR_opsins"/>
</dbReference>
<dbReference type="InterPro" id="IPR017452">
    <property type="entry name" value="GPCR_Rhodpsn_7TM"/>
</dbReference>
<dbReference type="InParanoid" id="A0A6P8HLS7"/>
<dbReference type="OrthoDB" id="2101615at2759"/>
<keyword evidence="3 8" id="KW-1133">Transmembrane helix</keyword>
<feature type="transmembrane region" description="Helical" evidence="8">
    <location>
        <begin position="85"/>
        <end position="109"/>
    </location>
</feature>
<dbReference type="Gene3D" id="1.20.1070.10">
    <property type="entry name" value="Rhodopsin 7-helix transmembrane proteins"/>
    <property type="match status" value="1"/>
</dbReference>
<feature type="transmembrane region" description="Helical" evidence="8">
    <location>
        <begin position="12"/>
        <end position="35"/>
    </location>
</feature>
<keyword evidence="2 8" id="KW-0812">Transmembrane</keyword>
<dbReference type="GeneID" id="116293992"/>
<feature type="transmembrane region" description="Helical" evidence="8">
    <location>
        <begin position="47"/>
        <end position="65"/>
    </location>
</feature>
<proteinExistence type="predicted"/>
<keyword evidence="6" id="KW-0675">Receptor</keyword>
<evidence type="ECO:0000256" key="3">
    <source>
        <dbReference type="ARBA" id="ARBA00022989"/>
    </source>
</evidence>
<dbReference type="GO" id="GO:0016020">
    <property type="term" value="C:membrane"/>
    <property type="evidence" value="ECO:0007669"/>
    <property type="project" value="UniProtKB-SubCell"/>
</dbReference>
<gene>
    <name evidence="11" type="primary">LOC116293992</name>
</gene>
<dbReference type="PANTHER" id="PTHR24240">
    <property type="entry name" value="OPSIN"/>
    <property type="match status" value="1"/>
</dbReference>
<keyword evidence="7" id="KW-0807">Transducer</keyword>
<dbReference type="PRINTS" id="PR00237">
    <property type="entry name" value="GPCRRHODOPSN"/>
</dbReference>
<dbReference type="Proteomes" id="UP000515163">
    <property type="component" value="Unplaced"/>
</dbReference>
<evidence type="ECO:0000256" key="6">
    <source>
        <dbReference type="ARBA" id="ARBA00023170"/>
    </source>
</evidence>
<keyword evidence="5 8" id="KW-0472">Membrane</keyword>
<name>A0A6P8HLS7_ACTTE</name>
<keyword evidence="4" id="KW-0297">G-protein coupled receptor</keyword>
<dbReference type="SUPFAM" id="SSF81321">
    <property type="entry name" value="Family A G protein-coupled receptor-like"/>
    <property type="match status" value="1"/>
</dbReference>
<dbReference type="KEGG" id="aten:116293992"/>
<dbReference type="AlphaFoldDB" id="A0A6P8HLS7"/>
<dbReference type="PROSITE" id="PS50262">
    <property type="entry name" value="G_PROTEIN_RECEP_F1_2"/>
    <property type="match status" value="1"/>
</dbReference>